<dbReference type="NCBIfam" id="NF003379">
    <property type="entry name" value="PRK04456.1"/>
    <property type="match status" value="1"/>
</dbReference>
<comment type="caution">
    <text evidence="9">The sequence shown here is derived from an EMBL/GenBank/DDBJ whole genome shotgun (WGS) entry which is preliminary data.</text>
</comment>
<dbReference type="AlphaFoldDB" id="A0A3A4NLM9"/>
<dbReference type="SUPFAM" id="SSF56821">
    <property type="entry name" value="Prismane protein-like"/>
    <property type="match status" value="1"/>
</dbReference>
<evidence type="ECO:0000256" key="3">
    <source>
        <dbReference type="ARBA" id="ARBA00022679"/>
    </source>
</evidence>
<dbReference type="NCBIfam" id="NF007078">
    <property type="entry name" value="PRK09529.1"/>
    <property type="match status" value="1"/>
</dbReference>
<dbReference type="InterPro" id="IPR038571">
    <property type="entry name" value="CO_DH/Ac-CoA_synth_bsu_3_sf"/>
</dbReference>
<dbReference type="PANTHER" id="PTHR42281">
    <property type="match status" value="1"/>
</dbReference>
<dbReference type="InterPro" id="IPR004461">
    <property type="entry name" value="CO_DH/Ac-CoA_synth_bsu"/>
</dbReference>
<dbReference type="Pfam" id="PF19436">
    <property type="entry name" value="ACS_CODH_B_C"/>
    <property type="match status" value="1"/>
</dbReference>
<evidence type="ECO:0000313" key="10">
    <source>
        <dbReference type="Proteomes" id="UP000265882"/>
    </source>
</evidence>
<dbReference type="InterPro" id="IPR045822">
    <property type="entry name" value="ACS_CODH_B_C"/>
</dbReference>
<dbReference type="PANTHER" id="PTHR42281:SF1">
    <property type="entry name" value="ACETYL-COA DECARBONYLASE_SYNTHASE COMPLEX SUBUNIT BETA 1"/>
    <property type="match status" value="1"/>
</dbReference>
<dbReference type="Gene3D" id="1.10.8.190">
    <property type="entry name" value="Carbon monoxide dehydrogenase alpha subunit. Chain M, domain 1"/>
    <property type="match status" value="1"/>
</dbReference>
<evidence type="ECO:0000259" key="8">
    <source>
        <dbReference type="Pfam" id="PF19436"/>
    </source>
</evidence>
<dbReference type="Pfam" id="PF03598">
    <property type="entry name" value="CdhC"/>
    <property type="match status" value="1"/>
</dbReference>
<dbReference type="Gene3D" id="3.40.1470.10">
    <property type="entry name" value="Bifunctional carbon monoxide dehydrogenase/acetyl-coa synthase(codh/acs), Chain M, domain 5"/>
    <property type="match status" value="1"/>
</dbReference>
<dbReference type="NCBIfam" id="TIGR00316">
    <property type="entry name" value="cdhC"/>
    <property type="match status" value="1"/>
</dbReference>
<sequence>MSKIVASAAIRGAHSWVEEAEADLKKAIESKGEDQKLEFPETAFYLPMAYSLLGMEAKSLGDAKKILTRTRQLLPPVPSDKVWLPYLGPTLDAGIATLLSTEVITALRYLRGELPAEGDQGFISDTILRSLGIQLVDGRMPGFAAILGSAPSNEIAVKTVRELQQRNILVFLCDDTNGKTMRQQLEEEKVEMGWDTYIVPLGPDLVSGIYALNWAMRGALTFGGHKRGEFVKCLEYQRDRVFAFGLVFGEVTDRRYAVGAGAINMGFCVIADTDIPEIRPTGVTLFEALVRERNYEKIVPTCIQTRGVKVKIEKVPIPVNYAAAFEGERVRKDQLAVEFGGKASTAFEWLRMKPLDQVEDGKIEVVGPDVDTVPDGKALPLAIIVDVAGRKMQHDFEPILERQIHHLINGAMGVMHVGQRDIVWIRMSKDAKAKGFKCRHFGDIIHVKLLQNFPAIADKVQVTIYTKKEDVERLLAEAKKSYAERDARVAGMTDESVDTFYSCTLCQSFAPNHVCIISPERLGLCGAYNWLDGKAAFEINPTGPNQPVEKGSTIDAVKGQWENVNKFVSQKSNKKIETFNAYSMMENPMTSCGCFECIVAIVPEANGVMVVNREYSGMTPSGMPFSTLASTTGGGLQTPGFLGVGKMYITSKKFISADGGLGRIVWMPKDLKETVRERLEARAKELGLDDFLNKIADETVCDNAADLLPFLEKVGHPALTMPPMF</sequence>
<evidence type="ECO:0000256" key="1">
    <source>
        <dbReference type="ARBA" id="ARBA00012244"/>
    </source>
</evidence>
<dbReference type="Gene3D" id="3.40.50.2030">
    <property type="match status" value="1"/>
</dbReference>
<keyword evidence="6" id="KW-0411">Iron-sulfur</keyword>
<evidence type="ECO:0000259" key="7">
    <source>
        <dbReference type="Pfam" id="PF18537"/>
    </source>
</evidence>
<dbReference type="GO" id="GO:0051536">
    <property type="term" value="F:iron-sulfur cluster binding"/>
    <property type="evidence" value="ECO:0007669"/>
    <property type="project" value="UniProtKB-KW"/>
</dbReference>
<keyword evidence="5" id="KW-0408">Iron</keyword>
<dbReference type="Proteomes" id="UP000265882">
    <property type="component" value="Unassembled WGS sequence"/>
</dbReference>
<dbReference type="GO" id="GO:0043885">
    <property type="term" value="F:anaerobic carbon-monoxide dehydrogenase activity"/>
    <property type="evidence" value="ECO:0007669"/>
    <property type="project" value="InterPro"/>
</dbReference>
<accession>A0A3A4NLM9</accession>
<dbReference type="InterPro" id="IPR041350">
    <property type="entry name" value="CODH_A_N"/>
</dbReference>
<proteinExistence type="predicted"/>
<keyword evidence="2" id="KW-0533">Nickel</keyword>
<gene>
    <name evidence="9" type="primary">cdhC</name>
    <name evidence="9" type="ORF">C4520_09725</name>
</gene>
<dbReference type="InterPro" id="IPR011254">
    <property type="entry name" value="Prismane-like_sf"/>
</dbReference>
<dbReference type="GO" id="GO:0043884">
    <property type="term" value="F:CO-methylating acetyl-CoA synthase activity"/>
    <property type="evidence" value="ECO:0007669"/>
    <property type="project" value="UniProtKB-EC"/>
</dbReference>
<dbReference type="EC" id="2.3.1.169" evidence="1"/>
<evidence type="ECO:0000256" key="5">
    <source>
        <dbReference type="ARBA" id="ARBA00023004"/>
    </source>
</evidence>
<organism evidence="9 10">
    <name type="scientific">Abyssobacteria bacterium (strain SURF_5)</name>
    <dbReference type="NCBI Taxonomy" id="2093360"/>
    <lineage>
        <taxon>Bacteria</taxon>
        <taxon>Pseudomonadati</taxon>
        <taxon>Candidatus Hydrogenedentota</taxon>
        <taxon>Candidatus Abyssobacteria</taxon>
    </lineage>
</organism>
<dbReference type="InterPro" id="IPR016099">
    <property type="entry name" value="Prismane-like_a/b-sand"/>
</dbReference>
<evidence type="ECO:0000313" key="9">
    <source>
        <dbReference type="EMBL" id="RJP21558.1"/>
    </source>
</evidence>
<feature type="domain" description="CO dehydrogenase/acetyl-CoA synthase complex beta subunit C-terminal" evidence="8">
    <location>
        <begin position="482"/>
        <end position="725"/>
    </location>
</feature>
<evidence type="ECO:0000256" key="6">
    <source>
        <dbReference type="ARBA" id="ARBA00023014"/>
    </source>
</evidence>
<feature type="domain" description="Carbon monoxide dehydrogenase subunit alpha ,N-terminal" evidence="7">
    <location>
        <begin position="22"/>
        <end position="110"/>
    </location>
</feature>
<evidence type="ECO:0000256" key="2">
    <source>
        <dbReference type="ARBA" id="ARBA00022596"/>
    </source>
</evidence>
<keyword evidence="4" id="KW-0479">Metal-binding</keyword>
<dbReference type="GO" id="GO:0046872">
    <property type="term" value="F:metal ion binding"/>
    <property type="evidence" value="ECO:0007669"/>
    <property type="project" value="UniProtKB-KW"/>
</dbReference>
<dbReference type="Pfam" id="PF18537">
    <property type="entry name" value="CODH_A_N"/>
    <property type="match status" value="1"/>
</dbReference>
<evidence type="ECO:0000256" key="4">
    <source>
        <dbReference type="ARBA" id="ARBA00022723"/>
    </source>
</evidence>
<dbReference type="NCBIfam" id="NF040764">
    <property type="entry name" value="CODH_ACS_al_bet"/>
    <property type="match status" value="1"/>
</dbReference>
<protein>
    <recommendedName>
        <fullName evidence="1">CO-methylating acetyl-CoA synthase</fullName>
        <ecNumber evidence="1">2.3.1.169</ecNumber>
    </recommendedName>
</protein>
<reference evidence="9 10" key="1">
    <citation type="journal article" date="2017" name="ISME J.">
        <title>Energy and carbon metabolisms in a deep terrestrial subsurface fluid microbial community.</title>
        <authorList>
            <person name="Momper L."/>
            <person name="Jungbluth S.P."/>
            <person name="Lee M.D."/>
            <person name="Amend J.P."/>
        </authorList>
    </citation>
    <scope>NUCLEOTIDE SEQUENCE [LARGE SCALE GENOMIC DNA]</scope>
    <source>
        <strain evidence="9">SURF_5</strain>
    </source>
</reference>
<keyword evidence="3" id="KW-0808">Transferase</keyword>
<name>A0A3A4NLM9_ABYX5</name>
<dbReference type="GO" id="GO:0006084">
    <property type="term" value="P:acetyl-CoA metabolic process"/>
    <property type="evidence" value="ECO:0007669"/>
    <property type="project" value="InterPro"/>
</dbReference>
<dbReference type="Gene3D" id="3.40.970.20">
    <property type="entry name" value="Carbon monoxide dehydrogenase alpha subunit. Chain D, domain 4"/>
    <property type="match status" value="1"/>
</dbReference>
<dbReference type="Gene3D" id="3.30.1650.10">
    <property type="entry name" value="Bifunctional carbon monoxide dehydrogenase/acetyl-coa synthase(codh/acs), Chain M, domain 3"/>
    <property type="match status" value="1"/>
</dbReference>
<dbReference type="EMBL" id="QZKU01000067">
    <property type="protein sequence ID" value="RJP21558.1"/>
    <property type="molecule type" value="Genomic_DNA"/>
</dbReference>